<evidence type="ECO:0000313" key="1">
    <source>
        <dbReference type="EMBL" id="KAJ0221645.1"/>
    </source>
</evidence>
<gene>
    <name evidence="1" type="ORF">LSAT_V11C200051550</name>
</gene>
<name>A0A9R1WAQ0_LACSA</name>
<keyword evidence="2" id="KW-1185">Reference proteome</keyword>
<dbReference type="AlphaFoldDB" id="A0A9R1WAQ0"/>
<dbReference type="Proteomes" id="UP000235145">
    <property type="component" value="Unassembled WGS sequence"/>
</dbReference>
<comment type="caution">
    <text evidence="1">The sequence shown here is derived from an EMBL/GenBank/DDBJ whole genome shotgun (WGS) entry which is preliminary data.</text>
</comment>
<accession>A0A9R1WAQ0</accession>
<reference evidence="1 2" key="1">
    <citation type="journal article" date="2017" name="Nat. Commun.">
        <title>Genome assembly with in vitro proximity ligation data and whole-genome triplication in lettuce.</title>
        <authorList>
            <person name="Reyes-Chin-Wo S."/>
            <person name="Wang Z."/>
            <person name="Yang X."/>
            <person name="Kozik A."/>
            <person name="Arikit S."/>
            <person name="Song C."/>
            <person name="Xia L."/>
            <person name="Froenicke L."/>
            <person name="Lavelle D.O."/>
            <person name="Truco M.J."/>
            <person name="Xia R."/>
            <person name="Zhu S."/>
            <person name="Xu C."/>
            <person name="Xu H."/>
            <person name="Xu X."/>
            <person name="Cox K."/>
            <person name="Korf I."/>
            <person name="Meyers B.C."/>
            <person name="Michelmore R.W."/>
        </authorList>
    </citation>
    <scope>NUCLEOTIDE SEQUENCE [LARGE SCALE GENOMIC DNA]</scope>
    <source>
        <strain evidence="2">cv. Salinas</strain>
        <tissue evidence="1">Seedlings</tissue>
    </source>
</reference>
<proteinExistence type="predicted"/>
<sequence length="107" mass="12156">MAMQVIVKEDGEHTETSKSIIVFPRLKSFTLGFFTKSQKGFFLGTNKFTWPVLEKVEIYGCPQMMNFTSSHFNAPKLKYIHTGIGKHSLECGLNFHLTNAPHVVYSN</sequence>
<dbReference type="EMBL" id="NBSK02000002">
    <property type="protein sequence ID" value="KAJ0221645.1"/>
    <property type="molecule type" value="Genomic_DNA"/>
</dbReference>
<organism evidence="1 2">
    <name type="scientific">Lactuca sativa</name>
    <name type="common">Garden lettuce</name>
    <dbReference type="NCBI Taxonomy" id="4236"/>
    <lineage>
        <taxon>Eukaryota</taxon>
        <taxon>Viridiplantae</taxon>
        <taxon>Streptophyta</taxon>
        <taxon>Embryophyta</taxon>
        <taxon>Tracheophyta</taxon>
        <taxon>Spermatophyta</taxon>
        <taxon>Magnoliopsida</taxon>
        <taxon>eudicotyledons</taxon>
        <taxon>Gunneridae</taxon>
        <taxon>Pentapetalae</taxon>
        <taxon>asterids</taxon>
        <taxon>campanulids</taxon>
        <taxon>Asterales</taxon>
        <taxon>Asteraceae</taxon>
        <taxon>Cichorioideae</taxon>
        <taxon>Cichorieae</taxon>
        <taxon>Lactucinae</taxon>
        <taxon>Lactuca</taxon>
    </lineage>
</organism>
<protein>
    <submittedName>
        <fullName evidence="1">Uncharacterized protein</fullName>
    </submittedName>
</protein>
<evidence type="ECO:0000313" key="2">
    <source>
        <dbReference type="Proteomes" id="UP000235145"/>
    </source>
</evidence>